<keyword evidence="4" id="KW-1185">Reference proteome</keyword>
<feature type="coiled-coil region" evidence="1">
    <location>
        <begin position="135"/>
        <end position="166"/>
    </location>
</feature>
<proteinExistence type="predicted"/>
<evidence type="ECO:0000256" key="1">
    <source>
        <dbReference type="SAM" id="Coils"/>
    </source>
</evidence>
<evidence type="ECO:0000313" key="4">
    <source>
        <dbReference type="Proteomes" id="UP000507470"/>
    </source>
</evidence>
<feature type="region of interest" description="Disordered" evidence="2">
    <location>
        <begin position="461"/>
        <end position="529"/>
    </location>
</feature>
<feature type="compositionally biased region" description="Acidic residues" evidence="2">
    <location>
        <begin position="478"/>
        <end position="499"/>
    </location>
</feature>
<reference evidence="3 4" key="1">
    <citation type="submission" date="2020-06" db="EMBL/GenBank/DDBJ databases">
        <authorList>
            <person name="Li R."/>
            <person name="Bekaert M."/>
        </authorList>
    </citation>
    <scope>NUCLEOTIDE SEQUENCE [LARGE SCALE GENOMIC DNA]</scope>
    <source>
        <strain evidence="4">wild</strain>
    </source>
</reference>
<sequence>MEKNITNVNGEASIMLTKDQSVCVMRPKFYVGSSGSVWASEDRRLRVVKPDLYEVKSCNFSSEFRIICHRVGDKIRHFIDQTEENDIKNVSNNKVCSHRNYEQERINSVIIWLKKAKKDMDIHTFSISAYEADKLQELRNKVNILNEKLNTLNKFLEQRLKGAELVQFYKDLVSQCKDLVNYMQTLKLPDTKSVVLELTDAGPGVGKSNRDVRMRATEKVRLDNLDLYARIHRATGDCQNEVERTQAAVGRAIVDGGSIKWKHKSIEDYDNAKQLSFDEYEKLEEEITIHNVLETCKDLSSRVDGSPGPRGDFMEGLVSEDKSDLFYTDAKYLKDFLDASETKKVLFQDKEVDEFCRTYAVETQRLAEEELSHLEYIQLKREKRAEKKKKVRDKNKEKRLEDYDINSLYLDGKVKTIPKDILAAYVDRNKISPTIPKTKKALVAIVESFIANKNMKQILYKERRPAQITQNEPKSSSEDEDDTEDTQESDSPGDTDIESFGDASSSENESEHSTVDIVETKTSRSGRQYTNWRERHFFGC</sequence>
<name>A0A6J8DLI6_MYTCO</name>
<feature type="compositionally biased region" description="Basic and acidic residues" evidence="2">
    <location>
        <begin position="509"/>
        <end position="522"/>
    </location>
</feature>
<protein>
    <submittedName>
        <fullName evidence="3">Uncharacterized protein</fullName>
    </submittedName>
</protein>
<dbReference type="EMBL" id="CACVKT020007531">
    <property type="protein sequence ID" value="CAC5408371.1"/>
    <property type="molecule type" value="Genomic_DNA"/>
</dbReference>
<accession>A0A6J8DLI6</accession>
<organism evidence="3 4">
    <name type="scientific">Mytilus coruscus</name>
    <name type="common">Sea mussel</name>
    <dbReference type="NCBI Taxonomy" id="42192"/>
    <lineage>
        <taxon>Eukaryota</taxon>
        <taxon>Metazoa</taxon>
        <taxon>Spiralia</taxon>
        <taxon>Lophotrochozoa</taxon>
        <taxon>Mollusca</taxon>
        <taxon>Bivalvia</taxon>
        <taxon>Autobranchia</taxon>
        <taxon>Pteriomorphia</taxon>
        <taxon>Mytilida</taxon>
        <taxon>Mytiloidea</taxon>
        <taxon>Mytilidae</taxon>
        <taxon>Mytilinae</taxon>
        <taxon>Mytilus</taxon>
    </lineage>
</organism>
<keyword evidence="1" id="KW-0175">Coiled coil</keyword>
<dbReference type="AlphaFoldDB" id="A0A6J8DLI6"/>
<dbReference type="Proteomes" id="UP000507470">
    <property type="component" value="Unassembled WGS sequence"/>
</dbReference>
<evidence type="ECO:0000256" key="2">
    <source>
        <dbReference type="SAM" id="MobiDB-lite"/>
    </source>
</evidence>
<gene>
    <name evidence="3" type="ORF">MCOR_41773</name>
</gene>
<evidence type="ECO:0000313" key="3">
    <source>
        <dbReference type="EMBL" id="CAC5408371.1"/>
    </source>
</evidence>